<comment type="caution">
    <text evidence="1">The sequence shown here is derived from an EMBL/GenBank/DDBJ whole genome shotgun (WGS) entry which is preliminary data.</text>
</comment>
<dbReference type="EMBL" id="JABEZZ010000007">
    <property type="protein sequence ID" value="MBA0590924.1"/>
    <property type="molecule type" value="Genomic_DNA"/>
</dbReference>
<accession>A0A7J8PNS8</accession>
<evidence type="ECO:0000313" key="2">
    <source>
        <dbReference type="Proteomes" id="UP000593578"/>
    </source>
</evidence>
<protein>
    <submittedName>
        <fullName evidence="1">Uncharacterized protein</fullName>
    </submittedName>
</protein>
<gene>
    <name evidence="1" type="ORF">Gorai_019613</name>
</gene>
<organism evidence="1 2">
    <name type="scientific">Gossypium raimondii</name>
    <name type="common">Peruvian cotton</name>
    <name type="synonym">Gossypium klotzschianum subsp. raimondii</name>
    <dbReference type="NCBI Taxonomy" id="29730"/>
    <lineage>
        <taxon>Eukaryota</taxon>
        <taxon>Viridiplantae</taxon>
        <taxon>Streptophyta</taxon>
        <taxon>Embryophyta</taxon>
        <taxon>Tracheophyta</taxon>
        <taxon>Spermatophyta</taxon>
        <taxon>Magnoliopsida</taxon>
        <taxon>eudicotyledons</taxon>
        <taxon>Gunneridae</taxon>
        <taxon>Pentapetalae</taxon>
        <taxon>rosids</taxon>
        <taxon>malvids</taxon>
        <taxon>Malvales</taxon>
        <taxon>Malvaceae</taxon>
        <taxon>Malvoideae</taxon>
        <taxon>Gossypium</taxon>
    </lineage>
</organism>
<proteinExistence type="predicted"/>
<feature type="non-terminal residue" evidence="1">
    <location>
        <position position="1"/>
    </location>
</feature>
<sequence length="90" mass="10090">DLVLDPPLSLKERLVGKGPVGSWREIAIIGVEVEDDFDFMEGDITRSIVNDIPLIDFLERVLHFLLQGIGIIVVSKLLGQNIGYKFLQNK</sequence>
<name>A0A7J8PNS8_GOSRA</name>
<dbReference type="Proteomes" id="UP000593578">
    <property type="component" value="Unassembled WGS sequence"/>
</dbReference>
<reference evidence="1 2" key="1">
    <citation type="journal article" date="2019" name="Genome Biol. Evol.">
        <title>Insights into the evolution of the New World diploid cottons (Gossypium, subgenus Houzingenia) based on genome sequencing.</title>
        <authorList>
            <person name="Grover C.E."/>
            <person name="Arick M.A. 2nd"/>
            <person name="Thrash A."/>
            <person name="Conover J.L."/>
            <person name="Sanders W.S."/>
            <person name="Peterson D.G."/>
            <person name="Frelichowski J.E."/>
            <person name="Scheffler J.A."/>
            <person name="Scheffler B.E."/>
            <person name="Wendel J.F."/>
        </authorList>
    </citation>
    <scope>NUCLEOTIDE SEQUENCE [LARGE SCALE GENOMIC DNA]</scope>
    <source>
        <strain evidence="1">8</strain>
        <tissue evidence="1">Leaf</tissue>
    </source>
</reference>
<feature type="non-terminal residue" evidence="1">
    <location>
        <position position="90"/>
    </location>
</feature>
<dbReference type="AlphaFoldDB" id="A0A7J8PNS8"/>
<evidence type="ECO:0000313" key="1">
    <source>
        <dbReference type="EMBL" id="MBA0590924.1"/>
    </source>
</evidence>